<dbReference type="Proteomes" id="UP001242313">
    <property type="component" value="Unassembled WGS sequence"/>
</dbReference>
<proteinExistence type="predicted"/>
<comment type="caution">
    <text evidence="1">The sequence shown here is derived from an EMBL/GenBank/DDBJ whole genome shotgun (WGS) entry which is preliminary data.</text>
</comment>
<accession>A0ABU0FSK2</accession>
<dbReference type="RefSeq" id="WP_307191448.1">
    <property type="nucleotide sequence ID" value="NZ_JAUSUN010000005.1"/>
</dbReference>
<organism evidence="1 2">
    <name type="scientific">Mesobacillus stamsii</name>
    <dbReference type="NCBI Taxonomy" id="225347"/>
    <lineage>
        <taxon>Bacteria</taxon>
        <taxon>Bacillati</taxon>
        <taxon>Bacillota</taxon>
        <taxon>Bacilli</taxon>
        <taxon>Bacillales</taxon>
        <taxon>Bacillaceae</taxon>
        <taxon>Mesobacillus</taxon>
    </lineage>
</organism>
<dbReference type="EMBL" id="JAUSUN010000005">
    <property type="protein sequence ID" value="MDQ0412908.1"/>
    <property type="molecule type" value="Genomic_DNA"/>
</dbReference>
<sequence length="46" mass="5448">MDPKNWEIEFQTGYTFEFVYKAKPSISLKITANSEKEAWKILSHLK</sequence>
<evidence type="ECO:0000313" key="1">
    <source>
        <dbReference type="EMBL" id="MDQ0412908.1"/>
    </source>
</evidence>
<keyword evidence="2" id="KW-1185">Reference proteome</keyword>
<evidence type="ECO:0000313" key="2">
    <source>
        <dbReference type="Proteomes" id="UP001242313"/>
    </source>
</evidence>
<protein>
    <submittedName>
        <fullName evidence="1">Uncharacterized protein</fullName>
    </submittedName>
</protein>
<gene>
    <name evidence="1" type="ORF">J2S25_001090</name>
</gene>
<reference evidence="1 2" key="1">
    <citation type="submission" date="2023-07" db="EMBL/GenBank/DDBJ databases">
        <title>Genomic Encyclopedia of Type Strains, Phase IV (KMG-IV): sequencing the most valuable type-strain genomes for metagenomic binning, comparative biology and taxonomic classification.</title>
        <authorList>
            <person name="Goeker M."/>
        </authorList>
    </citation>
    <scope>NUCLEOTIDE SEQUENCE [LARGE SCALE GENOMIC DNA]</scope>
    <source>
        <strain evidence="1 2">DSM 19598</strain>
    </source>
</reference>
<name>A0ABU0FSK2_9BACI</name>